<evidence type="ECO:0000313" key="5">
    <source>
        <dbReference type="Proteomes" id="UP001180551"/>
    </source>
</evidence>
<dbReference type="Pfam" id="PF06386">
    <property type="entry name" value="GvpL_GvpF"/>
    <property type="match status" value="1"/>
</dbReference>
<dbReference type="EMBL" id="JAVRFE010000003">
    <property type="protein sequence ID" value="MDT0454770.1"/>
    <property type="molecule type" value="Genomic_DNA"/>
</dbReference>
<dbReference type="Proteomes" id="UP001180551">
    <property type="component" value="Unassembled WGS sequence"/>
</dbReference>
<dbReference type="InterPro" id="IPR009430">
    <property type="entry name" value="GvpL/GvpF"/>
</dbReference>
<evidence type="ECO:0000256" key="1">
    <source>
        <dbReference type="ARBA" id="ARBA00022987"/>
    </source>
</evidence>
<comment type="caution">
    <text evidence="4">The sequence shown here is derived from an EMBL/GenBank/DDBJ whole genome shotgun (WGS) entry which is preliminary data.</text>
</comment>
<keyword evidence="5" id="KW-1185">Reference proteome</keyword>
<reference evidence="4" key="1">
    <citation type="submission" date="2024-05" db="EMBL/GenBank/DDBJ databases">
        <title>30 novel species of actinomycetes from the DSMZ collection.</title>
        <authorList>
            <person name="Nouioui I."/>
        </authorList>
    </citation>
    <scope>NUCLEOTIDE SEQUENCE</scope>
    <source>
        <strain evidence="4">DSM 41527</strain>
    </source>
</reference>
<comment type="subcellular location">
    <subcellularLocation>
        <location evidence="2">Gas vesicle</location>
    </subcellularLocation>
</comment>
<keyword evidence="1" id="KW-0304">Gas vesicle</keyword>
<organism evidence="4 5">
    <name type="scientific">Streptomyces mooreae</name>
    <dbReference type="NCBI Taxonomy" id="3075523"/>
    <lineage>
        <taxon>Bacteria</taxon>
        <taxon>Bacillati</taxon>
        <taxon>Actinomycetota</taxon>
        <taxon>Actinomycetes</taxon>
        <taxon>Kitasatosporales</taxon>
        <taxon>Streptomycetaceae</taxon>
        <taxon>Streptomyces</taxon>
    </lineage>
</organism>
<proteinExistence type="inferred from homology"/>
<evidence type="ECO:0000256" key="2">
    <source>
        <dbReference type="ARBA" id="ARBA00035108"/>
    </source>
</evidence>
<comment type="similarity">
    <text evidence="3">Belongs to the gas vesicle GvpF/GvpL family.</text>
</comment>
<dbReference type="PANTHER" id="PTHR36852">
    <property type="entry name" value="PROTEIN GVPL 2"/>
    <property type="match status" value="1"/>
</dbReference>
<evidence type="ECO:0000313" key="4">
    <source>
        <dbReference type="EMBL" id="MDT0454770.1"/>
    </source>
</evidence>
<evidence type="ECO:0000256" key="3">
    <source>
        <dbReference type="ARBA" id="ARBA00035643"/>
    </source>
</evidence>
<protein>
    <submittedName>
        <fullName evidence="4">GvpL/GvpF family gas vesicle protein</fullName>
    </submittedName>
</protein>
<accession>A0ABU2T3M0</accession>
<gene>
    <name evidence="4" type="ORF">RM550_03315</name>
</gene>
<dbReference type="PANTHER" id="PTHR36852:SF1">
    <property type="entry name" value="PROTEIN GVPL 2"/>
    <property type="match status" value="1"/>
</dbReference>
<name>A0ABU2T3M0_9ACTN</name>
<sequence>MTDDGIYVYGIVRAGHPLPSHLRGVGDPPGEVERIGEGRVAAIVSPAPPNLRARRRDLMAHQELLLALAEAGPVLPMRFGMVAPDEAVVRRQLSDAEEQHLAALDDLAERVEINVKAMPADDALAALVTGDATIRGLREAVRRRPGYEANMRLGEAVATALSRRAAEAGHEIVRALTPRAHAVAAGPEVSGCQVNMSFLVDRSDSAGFLAEAERLAGHHRERVELRVAGPLPCYSFLEPRPLAARARARAGG</sequence>
<dbReference type="RefSeq" id="WP_311622199.1">
    <property type="nucleotide sequence ID" value="NZ_JAVRFE010000003.1"/>
</dbReference>